<dbReference type="EMBL" id="BAABHK010000001">
    <property type="protein sequence ID" value="GAA4620110.1"/>
    <property type="molecule type" value="Genomic_DNA"/>
</dbReference>
<dbReference type="CDD" id="cd05121">
    <property type="entry name" value="ABC1_ADCK3-like"/>
    <property type="match status" value="1"/>
</dbReference>
<dbReference type="InterPro" id="IPR052402">
    <property type="entry name" value="ADCK_kinase"/>
</dbReference>
<dbReference type="InterPro" id="IPR011009">
    <property type="entry name" value="Kinase-like_dom_sf"/>
</dbReference>
<proteinExistence type="predicted"/>
<comment type="caution">
    <text evidence="2">The sequence shown here is derived from an EMBL/GenBank/DDBJ whole genome shotgun (WGS) entry which is preliminary data.</text>
</comment>
<dbReference type="RefSeq" id="WP_345428482.1">
    <property type="nucleotide sequence ID" value="NZ_BAABHK010000001.1"/>
</dbReference>
<sequence length="438" mass="48019">MREITGRILRAAGLALRAARVGCVVSGYGLLFGASAAGRILSRRRSGGGLGDGEKWVRLLTSLGPSYIKIGQLVSTRRDLLPPGVTGPLARLTDSAPPPSRRRVQRAVRAAYAGSHWPFREFAWEPVACGSIATVHEAVARDGRRVAVKVRRPGIQTVMERDFALTRAVMGALGAVPKLRKMPFKVMHEQVGSAILRQLDFPAEAAALTELRANLSGFGNVRIPEPLPGLCTPEIVVMEYISDLKRFEPGDLDADTRRQVVRSVLAAVYEMLFIDGVVHCDLHPGNLYFDERAGLVMLDAGFVIRLPDEVRRSFADFFINMAMGDGWTCAQIVIESAAHIADDCDLEGFRTGLSELVQEASGARSGQFDLARFAGRLFDLQRLFGLFPAPEFAFPLLSLLVIEGMIKDFDSGVDFQAEAVPILRRRNMPRDRAVGLHR</sequence>
<keyword evidence="3" id="KW-1185">Reference proteome</keyword>
<dbReference type="InterPro" id="IPR000719">
    <property type="entry name" value="Prot_kinase_dom"/>
</dbReference>
<dbReference type="SUPFAM" id="SSF56112">
    <property type="entry name" value="Protein kinase-like (PK-like)"/>
    <property type="match status" value="1"/>
</dbReference>
<gene>
    <name evidence="2" type="ORF">GCM10023196_002790</name>
</gene>
<dbReference type="Proteomes" id="UP001501442">
    <property type="component" value="Unassembled WGS sequence"/>
</dbReference>
<name>A0ABP8U133_9ACTN</name>
<dbReference type="Gene3D" id="1.10.510.10">
    <property type="entry name" value="Transferase(Phosphotransferase) domain 1"/>
    <property type="match status" value="1"/>
</dbReference>
<evidence type="ECO:0000313" key="2">
    <source>
        <dbReference type="EMBL" id="GAA4620110.1"/>
    </source>
</evidence>
<feature type="domain" description="Protein kinase" evidence="1">
    <location>
        <begin position="121"/>
        <end position="438"/>
    </location>
</feature>
<protein>
    <recommendedName>
        <fullName evidence="1">Protein kinase domain-containing protein</fullName>
    </recommendedName>
</protein>
<reference evidence="3" key="1">
    <citation type="journal article" date="2019" name="Int. J. Syst. Evol. Microbiol.">
        <title>The Global Catalogue of Microorganisms (GCM) 10K type strain sequencing project: providing services to taxonomists for standard genome sequencing and annotation.</title>
        <authorList>
            <consortium name="The Broad Institute Genomics Platform"/>
            <consortium name="The Broad Institute Genome Sequencing Center for Infectious Disease"/>
            <person name="Wu L."/>
            <person name="Ma J."/>
        </authorList>
    </citation>
    <scope>NUCLEOTIDE SEQUENCE [LARGE SCALE GENOMIC DNA]</scope>
    <source>
        <strain evidence="3">JCM 17939</strain>
    </source>
</reference>
<accession>A0ABP8U133</accession>
<dbReference type="PANTHER" id="PTHR45890">
    <property type="entry name" value="AARF DOMAIN CONTAINING KINASE 2 (PREDICTED)"/>
    <property type="match status" value="1"/>
</dbReference>
<dbReference type="InterPro" id="IPR004147">
    <property type="entry name" value="ABC1_dom"/>
</dbReference>
<dbReference type="PROSITE" id="PS50011">
    <property type="entry name" value="PROTEIN_KINASE_DOM"/>
    <property type="match status" value="1"/>
</dbReference>
<evidence type="ECO:0000313" key="3">
    <source>
        <dbReference type="Proteomes" id="UP001501442"/>
    </source>
</evidence>
<dbReference type="Pfam" id="PF03109">
    <property type="entry name" value="ABC1"/>
    <property type="match status" value="1"/>
</dbReference>
<organism evidence="2 3">
    <name type="scientific">Actinoallomurus vinaceus</name>
    <dbReference type="NCBI Taxonomy" id="1080074"/>
    <lineage>
        <taxon>Bacteria</taxon>
        <taxon>Bacillati</taxon>
        <taxon>Actinomycetota</taxon>
        <taxon>Actinomycetes</taxon>
        <taxon>Streptosporangiales</taxon>
        <taxon>Thermomonosporaceae</taxon>
        <taxon>Actinoallomurus</taxon>
    </lineage>
</organism>
<evidence type="ECO:0000259" key="1">
    <source>
        <dbReference type="PROSITE" id="PS50011"/>
    </source>
</evidence>
<dbReference type="PANTHER" id="PTHR45890:SF1">
    <property type="entry name" value="AARF DOMAIN CONTAINING KINASE 2"/>
    <property type="match status" value="1"/>
</dbReference>